<keyword evidence="1" id="KW-0812">Transmembrane</keyword>
<dbReference type="EMBL" id="QXJM01000023">
    <property type="protein sequence ID" value="RIE04696.1"/>
    <property type="molecule type" value="Genomic_DNA"/>
</dbReference>
<dbReference type="InterPro" id="IPR019635">
    <property type="entry name" value="DUF2500"/>
</dbReference>
<dbReference type="Proteomes" id="UP000266340">
    <property type="component" value="Unassembled WGS sequence"/>
</dbReference>
<accession>A0A398CMW9</accession>
<comment type="caution">
    <text evidence="2">The sequence shown here is derived from an EMBL/GenBank/DDBJ whole genome shotgun (WGS) entry which is preliminary data.</text>
</comment>
<evidence type="ECO:0000313" key="2">
    <source>
        <dbReference type="EMBL" id="RIE04696.1"/>
    </source>
</evidence>
<protein>
    <submittedName>
        <fullName evidence="2">DUF2500 domain-containing protein</fullName>
    </submittedName>
</protein>
<evidence type="ECO:0000256" key="1">
    <source>
        <dbReference type="SAM" id="Phobius"/>
    </source>
</evidence>
<sequence>MGTGFSDMSGFGAMGGLFTVFFVVVIGFVAFRMIRGVAQWQRNNDSPQLSVDARIVSKRTNVNHHHHAGDAAHHSTTTSYYVTFEVESGDRMEFHVNGQEFGMLAEGDFGKLSFQGTRYLGFMRNRRAEAY</sequence>
<organism evidence="2 3">
    <name type="scientific">Cohnella faecalis</name>
    <dbReference type="NCBI Taxonomy" id="2315694"/>
    <lineage>
        <taxon>Bacteria</taxon>
        <taxon>Bacillati</taxon>
        <taxon>Bacillota</taxon>
        <taxon>Bacilli</taxon>
        <taxon>Bacillales</taxon>
        <taxon>Paenibacillaceae</taxon>
        <taxon>Cohnella</taxon>
    </lineage>
</organism>
<evidence type="ECO:0000313" key="3">
    <source>
        <dbReference type="Proteomes" id="UP000266340"/>
    </source>
</evidence>
<reference evidence="2 3" key="1">
    <citation type="submission" date="2018-09" db="EMBL/GenBank/DDBJ databases">
        <title>Cohnella cavernae sp. nov., isolated from a karst cave.</title>
        <authorList>
            <person name="Zhu H."/>
        </authorList>
    </citation>
    <scope>NUCLEOTIDE SEQUENCE [LARGE SCALE GENOMIC DNA]</scope>
    <source>
        <strain evidence="2 3">K2E09-144</strain>
    </source>
</reference>
<feature type="transmembrane region" description="Helical" evidence="1">
    <location>
        <begin position="12"/>
        <end position="34"/>
    </location>
</feature>
<keyword evidence="1" id="KW-0472">Membrane</keyword>
<dbReference type="Pfam" id="PF10694">
    <property type="entry name" value="DUF2500"/>
    <property type="match status" value="1"/>
</dbReference>
<proteinExistence type="predicted"/>
<dbReference type="OrthoDB" id="282886at2"/>
<keyword evidence="3" id="KW-1185">Reference proteome</keyword>
<dbReference type="Gene3D" id="2.40.50.660">
    <property type="match status" value="1"/>
</dbReference>
<dbReference type="AlphaFoldDB" id="A0A398CMW9"/>
<keyword evidence="1" id="KW-1133">Transmembrane helix</keyword>
<gene>
    <name evidence="2" type="ORF">D3H35_04205</name>
</gene>
<dbReference type="RefSeq" id="WP_119147895.1">
    <property type="nucleotide sequence ID" value="NZ_JBHSOV010000005.1"/>
</dbReference>
<name>A0A398CMW9_9BACL</name>